<dbReference type="PRINTS" id="PR00080">
    <property type="entry name" value="SDRFAMILY"/>
</dbReference>
<dbReference type="GO" id="GO:0016229">
    <property type="term" value="F:steroid dehydrogenase activity"/>
    <property type="evidence" value="ECO:0007669"/>
    <property type="project" value="EnsemblMetazoa"/>
</dbReference>
<dbReference type="Proteomes" id="UP000005239">
    <property type="component" value="Unassembled WGS sequence"/>
</dbReference>
<dbReference type="InterPro" id="IPR020904">
    <property type="entry name" value="Sc_DH/Rdtase_CS"/>
</dbReference>
<accession>A0A2A6B926</accession>
<keyword evidence="3" id="KW-1185">Reference proteome</keyword>
<dbReference type="Pfam" id="PF00106">
    <property type="entry name" value="adh_short"/>
    <property type="match status" value="1"/>
</dbReference>
<dbReference type="PROSITE" id="PS00061">
    <property type="entry name" value="ADH_SHORT"/>
    <property type="match status" value="1"/>
</dbReference>
<dbReference type="GO" id="GO:0016491">
    <property type="term" value="F:oxidoreductase activity"/>
    <property type="evidence" value="ECO:0000318"/>
    <property type="project" value="GO_Central"/>
</dbReference>
<dbReference type="AlphaFoldDB" id="A0A2A6B926"/>
<dbReference type="PANTHER" id="PTHR43313">
    <property type="entry name" value="SHORT-CHAIN DEHYDROGENASE/REDUCTASE FAMILY 9C"/>
    <property type="match status" value="1"/>
</dbReference>
<organism evidence="2 3">
    <name type="scientific">Pristionchus pacificus</name>
    <name type="common">Parasitic nematode worm</name>
    <dbReference type="NCBI Taxonomy" id="54126"/>
    <lineage>
        <taxon>Eukaryota</taxon>
        <taxon>Metazoa</taxon>
        <taxon>Ecdysozoa</taxon>
        <taxon>Nematoda</taxon>
        <taxon>Chromadorea</taxon>
        <taxon>Rhabditida</taxon>
        <taxon>Rhabditina</taxon>
        <taxon>Diplogasteromorpha</taxon>
        <taxon>Diplogasteroidea</taxon>
        <taxon>Neodiplogasteridae</taxon>
        <taxon>Pristionchus</taxon>
    </lineage>
</organism>
<dbReference type="PANTHER" id="PTHR43313:SF1">
    <property type="entry name" value="3BETA-HYDROXYSTEROID DEHYDROGENASE DHS-16"/>
    <property type="match status" value="1"/>
</dbReference>
<dbReference type="PRINTS" id="PR00081">
    <property type="entry name" value="GDHRDH"/>
</dbReference>
<dbReference type="GO" id="GO:0008202">
    <property type="term" value="P:steroid metabolic process"/>
    <property type="evidence" value="ECO:0000318"/>
    <property type="project" value="GO_Central"/>
</dbReference>
<dbReference type="InterPro" id="IPR036291">
    <property type="entry name" value="NAD(P)-bd_dom_sf"/>
</dbReference>
<dbReference type="EnsemblMetazoa" id="PPA04321.1">
    <property type="protein sequence ID" value="PPA04321.1"/>
    <property type="gene ID" value="WBGene00093875"/>
</dbReference>
<dbReference type="Gene3D" id="3.40.50.720">
    <property type="entry name" value="NAD(P)-binding Rossmann-like Domain"/>
    <property type="match status" value="1"/>
</dbReference>
<sequence length="331" mass="37420">MWYIIPVAVFSYFLVKRFILERFSIGVAERWIVISGCDSGFGRLTALRLIGKGANVCAGCYTQEGRESLEQAAAEKHCASNLHTLDITNDDSVRNAFEFDAQLWGLVNNAGMFPLFGPDDWCTVQQYSDSINVNCLGAVRMCHLFLPLLKQSKGRIVTMGSSAGRMHGQFLGPYCASKFAVEAFSDCLRLEMRQFGVSVHILEPGAFKTELLSEESLNRRVDNIWSSLSEDARLEYGEEYKENFKLAWNSGVNFAASSNLNWVAEHYEHALFARWPRLRYYTGWDCMFLFVPLSMMPSSLQDFILSLLYKLQPGPSLVPQALRSKEPLLPK</sequence>
<evidence type="ECO:0000313" key="2">
    <source>
        <dbReference type="EnsemblMetazoa" id="PPA04321.1"/>
    </source>
</evidence>
<evidence type="ECO:0000313" key="3">
    <source>
        <dbReference type="Proteomes" id="UP000005239"/>
    </source>
</evidence>
<accession>A0A8R1U477</accession>
<reference evidence="3" key="1">
    <citation type="journal article" date="2008" name="Nat. Genet.">
        <title>The Pristionchus pacificus genome provides a unique perspective on nematode lifestyle and parasitism.</title>
        <authorList>
            <person name="Dieterich C."/>
            <person name="Clifton S.W."/>
            <person name="Schuster L.N."/>
            <person name="Chinwalla A."/>
            <person name="Delehaunty K."/>
            <person name="Dinkelacker I."/>
            <person name="Fulton L."/>
            <person name="Fulton R."/>
            <person name="Godfrey J."/>
            <person name="Minx P."/>
            <person name="Mitreva M."/>
            <person name="Roeseler W."/>
            <person name="Tian H."/>
            <person name="Witte H."/>
            <person name="Yang S.P."/>
            <person name="Wilson R.K."/>
            <person name="Sommer R.J."/>
        </authorList>
    </citation>
    <scope>NUCLEOTIDE SEQUENCE [LARGE SCALE GENOMIC DNA]</scope>
    <source>
        <strain evidence="3">PS312</strain>
    </source>
</reference>
<name>A0A2A6B926_PRIPA</name>
<gene>
    <name evidence="2" type="primary">WBGene00093875</name>
</gene>
<dbReference type="SUPFAM" id="SSF51735">
    <property type="entry name" value="NAD(P)-binding Rossmann-fold domains"/>
    <property type="match status" value="1"/>
</dbReference>
<evidence type="ECO:0000256" key="1">
    <source>
        <dbReference type="RuleBase" id="RU000363"/>
    </source>
</evidence>
<proteinExistence type="inferred from homology"/>
<dbReference type="GO" id="GO:0006706">
    <property type="term" value="P:steroid catabolic process"/>
    <property type="evidence" value="ECO:0007669"/>
    <property type="project" value="EnsemblMetazoa"/>
</dbReference>
<dbReference type="InterPro" id="IPR002347">
    <property type="entry name" value="SDR_fam"/>
</dbReference>
<comment type="similarity">
    <text evidence="1">Belongs to the short-chain dehydrogenases/reductases (SDR) family.</text>
</comment>
<reference evidence="2" key="2">
    <citation type="submission" date="2022-06" db="UniProtKB">
        <authorList>
            <consortium name="EnsemblMetazoa"/>
        </authorList>
    </citation>
    <scope>IDENTIFICATION</scope>
    <source>
        <strain evidence="2">PS312</strain>
    </source>
</reference>
<dbReference type="OrthoDB" id="2102561at2759"/>
<protein>
    <submittedName>
        <fullName evidence="2">Dehydrogenase</fullName>
    </submittedName>
</protein>